<keyword evidence="6" id="KW-0813">Transport</keyword>
<dbReference type="PANTHER" id="PTHR19139:SF199">
    <property type="entry name" value="MIP17260P"/>
    <property type="match status" value="1"/>
</dbReference>
<evidence type="ECO:0000256" key="5">
    <source>
        <dbReference type="ARBA" id="ARBA00023136"/>
    </source>
</evidence>
<dbReference type="InterPro" id="IPR000425">
    <property type="entry name" value="MIP"/>
</dbReference>
<dbReference type="AlphaFoldDB" id="A0A1F5G177"/>
<evidence type="ECO:0000256" key="4">
    <source>
        <dbReference type="ARBA" id="ARBA00022989"/>
    </source>
</evidence>
<name>A0A1F5G177_9BACT</name>
<feature type="transmembrane region" description="Helical" evidence="7">
    <location>
        <begin position="60"/>
        <end position="84"/>
    </location>
</feature>
<keyword evidence="3 6" id="KW-0812">Transmembrane</keyword>
<dbReference type="GO" id="GO:0015250">
    <property type="term" value="F:water channel activity"/>
    <property type="evidence" value="ECO:0007669"/>
    <property type="project" value="TreeGrafter"/>
</dbReference>
<gene>
    <name evidence="8" type="ORF">A2164_02225</name>
</gene>
<dbReference type="InterPro" id="IPR023271">
    <property type="entry name" value="Aquaporin-like"/>
</dbReference>
<accession>A0A1F5G177</accession>
<feature type="transmembrane region" description="Helical" evidence="7">
    <location>
        <begin position="209"/>
        <end position="231"/>
    </location>
</feature>
<dbReference type="PRINTS" id="PR00783">
    <property type="entry name" value="MINTRINSICP"/>
</dbReference>
<dbReference type="Gene3D" id="1.20.1080.10">
    <property type="entry name" value="Glycerol uptake facilitator protein"/>
    <property type="match status" value="1"/>
</dbReference>
<evidence type="ECO:0000313" key="9">
    <source>
        <dbReference type="Proteomes" id="UP000176317"/>
    </source>
</evidence>
<feature type="transmembrane region" description="Helical" evidence="7">
    <location>
        <begin position="20"/>
        <end position="40"/>
    </location>
</feature>
<comment type="similarity">
    <text evidence="2 6">Belongs to the MIP/aquaporin (TC 1.A.8) family.</text>
</comment>
<evidence type="ECO:0000256" key="7">
    <source>
        <dbReference type="SAM" id="Phobius"/>
    </source>
</evidence>
<dbReference type="PANTHER" id="PTHR19139">
    <property type="entry name" value="AQUAPORIN TRANSPORTER"/>
    <property type="match status" value="1"/>
</dbReference>
<comment type="subcellular location">
    <subcellularLocation>
        <location evidence="1">Membrane</location>
        <topology evidence="1">Multi-pass membrane protein</topology>
    </subcellularLocation>
</comment>
<evidence type="ECO:0000256" key="1">
    <source>
        <dbReference type="ARBA" id="ARBA00004141"/>
    </source>
</evidence>
<evidence type="ECO:0000256" key="3">
    <source>
        <dbReference type="ARBA" id="ARBA00022692"/>
    </source>
</evidence>
<protein>
    <recommendedName>
        <fullName evidence="10">Aquaporin</fullName>
    </recommendedName>
</protein>
<evidence type="ECO:0000313" key="8">
    <source>
        <dbReference type="EMBL" id="OGD85633.1"/>
    </source>
</evidence>
<feature type="transmembrane region" description="Helical" evidence="7">
    <location>
        <begin position="96"/>
        <end position="116"/>
    </location>
</feature>
<evidence type="ECO:0000256" key="6">
    <source>
        <dbReference type="RuleBase" id="RU000477"/>
    </source>
</evidence>
<dbReference type="SUPFAM" id="SSF81338">
    <property type="entry name" value="Aquaporin-like"/>
    <property type="match status" value="1"/>
</dbReference>
<dbReference type="Pfam" id="PF00230">
    <property type="entry name" value="MIP"/>
    <property type="match status" value="1"/>
</dbReference>
<keyword evidence="5 7" id="KW-0472">Membrane</keyword>
<dbReference type="InterPro" id="IPR034294">
    <property type="entry name" value="Aquaporin_transptr"/>
</dbReference>
<dbReference type="EMBL" id="MFAT01000061">
    <property type="protein sequence ID" value="OGD85633.1"/>
    <property type="molecule type" value="Genomic_DNA"/>
</dbReference>
<reference evidence="8 9" key="1">
    <citation type="journal article" date="2016" name="Nat. Commun.">
        <title>Thousands of microbial genomes shed light on interconnected biogeochemical processes in an aquifer system.</title>
        <authorList>
            <person name="Anantharaman K."/>
            <person name="Brown C.T."/>
            <person name="Hug L.A."/>
            <person name="Sharon I."/>
            <person name="Castelle C.J."/>
            <person name="Probst A.J."/>
            <person name="Thomas B.C."/>
            <person name="Singh A."/>
            <person name="Wilkins M.J."/>
            <person name="Karaoz U."/>
            <person name="Brodie E.L."/>
            <person name="Williams K.H."/>
            <person name="Hubbard S.S."/>
            <person name="Banfield J.F."/>
        </authorList>
    </citation>
    <scope>NUCLEOTIDE SEQUENCE [LARGE SCALE GENOMIC DNA]</scope>
</reference>
<organism evidence="8 9">
    <name type="scientific">Candidatus Curtissbacteria bacterium RBG_13_35_7</name>
    <dbReference type="NCBI Taxonomy" id="1797705"/>
    <lineage>
        <taxon>Bacteria</taxon>
        <taxon>Candidatus Curtissiibacteriota</taxon>
    </lineage>
</organism>
<keyword evidence="4 7" id="KW-1133">Transmembrane helix</keyword>
<dbReference type="Proteomes" id="UP000176317">
    <property type="component" value="Unassembled WGS sequence"/>
</dbReference>
<dbReference type="GO" id="GO:0005886">
    <property type="term" value="C:plasma membrane"/>
    <property type="evidence" value="ECO:0007669"/>
    <property type="project" value="TreeGrafter"/>
</dbReference>
<feature type="transmembrane region" description="Helical" evidence="7">
    <location>
        <begin position="167"/>
        <end position="189"/>
    </location>
</feature>
<feature type="transmembrane region" description="Helical" evidence="7">
    <location>
        <begin position="136"/>
        <end position="155"/>
    </location>
</feature>
<proteinExistence type="inferred from homology"/>
<evidence type="ECO:0008006" key="10">
    <source>
        <dbReference type="Google" id="ProtNLM"/>
    </source>
</evidence>
<evidence type="ECO:0000256" key="2">
    <source>
        <dbReference type="ARBA" id="ARBA00006175"/>
    </source>
</evidence>
<comment type="caution">
    <text evidence="8">The sequence shown here is derived from an EMBL/GenBank/DDBJ whole genome shotgun (WGS) entry which is preliminary data.</text>
</comment>
<dbReference type="PROSITE" id="PS51257">
    <property type="entry name" value="PROKAR_LIPOPROTEIN"/>
    <property type="match status" value="1"/>
</dbReference>
<sequence>MKISKVTNVIEGWFVDWRAYIVEFLGTFFFVFISCAIVLVDHFYGGIGILGKALAIGFCYSALIFMTVQLSGGYLNPAITIALWLVQKLSGVKTTFFLLTQIAASFSAGGAAMLIFGDLAREATLGAPVLGLNVSLSQAVLIEAIFTAIIVFAVFTTMIDRRGPVSFGPLVLGIMLVSLSLVAMPVSGAGLNPARVLGPLVLSNSTNTLAVWLIGPITGSLFGVIYDLVFLKKSKK</sequence>